<sequence length="127" mass="13919">MPGQGKNVIMRNMGEPEGSLKGPLVFLKARFRCLHLKGGSLYYSPKKVCQIVVACCMLHNLALGSHVPFLQKEETGDAPVASEDSEDEEAEDEDVDNRASVIRHATVCTANGLPPLNVRRGDLWVIM</sequence>
<name>A0AAV7NK69_PLEWA</name>
<accession>A0AAV7NK69</accession>
<reference evidence="2" key="1">
    <citation type="journal article" date="2022" name="bioRxiv">
        <title>Sequencing and chromosome-scale assembly of the giantPleurodeles waltlgenome.</title>
        <authorList>
            <person name="Brown T."/>
            <person name="Elewa A."/>
            <person name="Iarovenko S."/>
            <person name="Subramanian E."/>
            <person name="Araus A.J."/>
            <person name="Petzold A."/>
            <person name="Susuki M."/>
            <person name="Suzuki K.-i.T."/>
            <person name="Hayashi T."/>
            <person name="Toyoda A."/>
            <person name="Oliveira C."/>
            <person name="Osipova E."/>
            <person name="Leigh N.D."/>
            <person name="Simon A."/>
            <person name="Yun M.H."/>
        </authorList>
    </citation>
    <scope>NUCLEOTIDE SEQUENCE</scope>
    <source>
        <strain evidence="2">20211129_DDA</strain>
        <tissue evidence="2">Liver</tissue>
    </source>
</reference>
<evidence type="ECO:0000313" key="2">
    <source>
        <dbReference type="EMBL" id="KAJ1116483.1"/>
    </source>
</evidence>
<evidence type="ECO:0000313" key="3">
    <source>
        <dbReference type="Proteomes" id="UP001066276"/>
    </source>
</evidence>
<feature type="region of interest" description="Disordered" evidence="1">
    <location>
        <begin position="74"/>
        <end position="97"/>
    </location>
</feature>
<keyword evidence="3" id="KW-1185">Reference proteome</keyword>
<proteinExistence type="predicted"/>
<gene>
    <name evidence="2" type="ORF">NDU88_004694</name>
</gene>
<dbReference type="Proteomes" id="UP001066276">
    <property type="component" value="Chromosome 8"/>
</dbReference>
<feature type="compositionally biased region" description="Acidic residues" evidence="1">
    <location>
        <begin position="83"/>
        <end position="95"/>
    </location>
</feature>
<protein>
    <recommendedName>
        <fullName evidence="4">DDE Tnp4 domain-containing protein</fullName>
    </recommendedName>
</protein>
<evidence type="ECO:0008006" key="4">
    <source>
        <dbReference type="Google" id="ProtNLM"/>
    </source>
</evidence>
<dbReference type="EMBL" id="JANPWB010000012">
    <property type="protein sequence ID" value="KAJ1116483.1"/>
    <property type="molecule type" value="Genomic_DNA"/>
</dbReference>
<evidence type="ECO:0000256" key="1">
    <source>
        <dbReference type="SAM" id="MobiDB-lite"/>
    </source>
</evidence>
<dbReference type="AlphaFoldDB" id="A0AAV7NK69"/>
<organism evidence="2 3">
    <name type="scientific">Pleurodeles waltl</name>
    <name type="common">Iberian ribbed newt</name>
    <dbReference type="NCBI Taxonomy" id="8319"/>
    <lineage>
        <taxon>Eukaryota</taxon>
        <taxon>Metazoa</taxon>
        <taxon>Chordata</taxon>
        <taxon>Craniata</taxon>
        <taxon>Vertebrata</taxon>
        <taxon>Euteleostomi</taxon>
        <taxon>Amphibia</taxon>
        <taxon>Batrachia</taxon>
        <taxon>Caudata</taxon>
        <taxon>Salamandroidea</taxon>
        <taxon>Salamandridae</taxon>
        <taxon>Pleurodelinae</taxon>
        <taxon>Pleurodeles</taxon>
    </lineage>
</organism>
<comment type="caution">
    <text evidence="2">The sequence shown here is derived from an EMBL/GenBank/DDBJ whole genome shotgun (WGS) entry which is preliminary data.</text>
</comment>